<evidence type="ECO:0000256" key="2">
    <source>
        <dbReference type="ARBA" id="ARBA00022692"/>
    </source>
</evidence>
<evidence type="ECO:0000313" key="6">
    <source>
        <dbReference type="EMBL" id="KAL1595288.1"/>
    </source>
</evidence>
<evidence type="ECO:0000256" key="1">
    <source>
        <dbReference type="ARBA" id="ARBA00004651"/>
    </source>
</evidence>
<dbReference type="EMBL" id="JAKJXO020000016">
    <property type="protein sequence ID" value="KAL1595288.1"/>
    <property type="molecule type" value="Genomic_DNA"/>
</dbReference>
<name>A0ABR3QT93_9PLEO</name>
<keyword evidence="7" id="KW-1185">Reference proteome</keyword>
<feature type="transmembrane region" description="Helical" evidence="5">
    <location>
        <begin position="375"/>
        <end position="393"/>
    </location>
</feature>
<protein>
    <submittedName>
        <fullName evidence="6">Uncharacterized protein</fullName>
    </submittedName>
</protein>
<dbReference type="InterPro" id="IPR002523">
    <property type="entry name" value="MgTranspt_CorA/ZnTranspt_ZntB"/>
</dbReference>
<comment type="caution">
    <text evidence="6">The sequence shown here is derived from an EMBL/GenBank/DDBJ whole genome shotgun (WGS) entry which is preliminary data.</text>
</comment>
<feature type="transmembrane region" description="Helical" evidence="5">
    <location>
        <begin position="342"/>
        <end position="363"/>
    </location>
</feature>
<dbReference type="InterPro" id="IPR045863">
    <property type="entry name" value="CorA_TM1_TM2"/>
</dbReference>
<evidence type="ECO:0000256" key="5">
    <source>
        <dbReference type="SAM" id="Phobius"/>
    </source>
</evidence>
<dbReference type="PANTHER" id="PTHR46494">
    <property type="entry name" value="CORA FAMILY METAL ION TRANSPORTER (EUROFUNG)"/>
    <property type="match status" value="1"/>
</dbReference>
<evidence type="ECO:0000313" key="7">
    <source>
        <dbReference type="Proteomes" id="UP001521785"/>
    </source>
</evidence>
<keyword evidence="4 5" id="KW-0472">Membrane</keyword>
<keyword evidence="3 5" id="KW-1133">Transmembrane helix</keyword>
<accession>A0ABR3QT93</accession>
<dbReference type="Pfam" id="PF01544">
    <property type="entry name" value="CorA"/>
    <property type="match status" value="1"/>
</dbReference>
<dbReference type="SUPFAM" id="SSF144083">
    <property type="entry name" value="Magnesium transport protein CorA, transmembrane region"/>
    <property type="match status" value="1"/>
</dbReference>
<proteinExistence type="predicted"/>
<reference evidence="6 7" key="1">
    <citation type="submission" date="2024-02" db="EMBL/GenBank/DDBJ databases">
        <title>De novo assembly and annotation of 12 fungi associated with fruit tree decline syndrome in Ontario, Canada.</title>
        <authorList>
            <person name="Sulman M."/>
            <person name="Ellouze W."/>
            <person name="Ilyukhin E."/>
        </authorList>
    </citation>
    <scope>NUCLEOTIDE SEQUENCE [LARGE SCALE GENOMIC DNA]</scope>
    <source>
        <strain evidence="6 7">M42-189</strain>
    </source>
</reference>
<sequence length="436" mass="50209">MNLYQFLAQPKAKSNYRICALDFRLGLDEPIIRPGLDVNRLDEAIRDEEAGLPGGKKGARGMSGNQDKAFQGRILIIEDLSKEIVEVLGTLLNIDPLFFALHLHTTQRASSHHQTIDEATLPSRLLALILVDPPMSHVYMTNDVDRQMVTLQLRHFLGGYEDFMAPHQYFMKAEEDTEVPADKPGMFDDLQQYWKRERPACFNPDDPSIQSLAYYTLRIAAAEWVKYIGVMQQCLKQYEYNHDQLPALSLDKFDRDLRELQSWRRRTMVSQTKIKSVLRFLSPKHCAMEAPQRDLEYLSEDFEHIHDTIDTVGRRLESMLPVVMSFVQITDARRSFAETADISRLTVLALIFVPLTFVSSLFSMNTEYSPGSGDFWVYFTVAIPITGLVVLIARPPVALTRKALEWVKERRKEPIVRRHDRSKSESIAEEMSAYRY</sequence>
<keyword evidence="2 5" id="KW-0812">Transmembrane</keyword>
<comment type="subcellular location">
    <subcellularLocation>
        <location evidence="1">Cell membrane</location>
        <topology evidence="1">Multi-pass membrane protein</topology>
    </subcellularLocation>
</comment>
<evidence type="ECO:0000256" key="4">
    <source>
        <dbReference type="ARBA" id="ARBA00023136"/>
    </source>
</evidence>
<gene>
    <name evidence="6" type="ORF">SLS60_009978</name>
</gene>
<dbReference type="Gene3D" id="1.20.58.340">
    <property type="entry name" value="Magnesium transport protein CorA, transmembrane region"/>
    <property type="match status" value="1"/>
</dbReference>
<dbReference type="Proteomes" id="UP001521785">
    <property type="component" value="Unassembled WGS sequence"/>
</dbReference>
<dbReference type="PANTHER" id="PTHR46494:SF1">
    <property type="entry name" value="CORA FAMILY METAL ION TRANSPORTER (EUROFUNG)"/>
    <property type="match status" value="1"/>
</dbReference>
<organism evidence="6 7">
    <name type="scientific">Paraconiothyrium brasiliense</name>
    <dbReference type="NCBI Taxonomy" id="300254"/>
    <lineage>
        <taxon>Eukaryota</taxon>
        <taxon>Fungi</taxon>
        <taxon>Dikarya</taxon>
        <taxon>Ascomycota</taxon>
        <taxon>Pezizomycotina</taxon>
        <taxon>Dothideomycetes</taxon>
        <taxon>Pleosporomycetidae</taxon>
        <taxon>Pleosporales</taxon>
        <taxon>Massarineae</taxon>
        <taxon>Didymosphaeriaceae</taxon>
        <taxon>Paraconiothyrium</taxon>
    </lineage>
</organism>
<evidence type="ECO:0000256" key="3">
    <source>
        <dbReference type="ARBA" id="ARBA00022989"/>
    </source>
</evidence>